<dbReference type="SUPFAM" id="SSF52540">
    <property type="entry name" value="P-loop containing nucleoside triphosphate hydrolases"/>
    <property type="match status" value="1"/>
</dbReference>
<proteinExistence type="inferred from homology"/>
<dbReference type="GO" id="GO:0005524">
    <property type="term" value="F:ATP binding"/>
    <property type="evidence" value="ECO:0007669"/>
    <property type="project" value="UniProtKB-KW"/>
</dbReference>
<evidence type="ECO:0000256" key="2">
    <source>
        <dbReference type="ARBA" id="ARBA00022448"/>
    </source>
</evidence>
<protein>
    <submittedName>
        <fullName evidence="5">NitT/TauT family transport system ATP-binding protein</fullName>
    </submittedName>
</protein>
<keyword evidence="3" id="KW-0547">Nucleotide-binding</keyword>
<accession>A0A2V3TWG4</accession>
<dbReference type="GO" id="GO:0016887">
    <property type="term" value="F:ATP hydrolysis activity"/>
    <property type="evidence" value="ECO:0007669"/>
    <property type="project" value="InterPro"/>
</dbReference>
<dbReference type="EMBL" id="QJJK01000012">
    <property type="protein sequence ID" value="PXW53997.1"/>
    <property type="molecule type" value="Genomic_DNA"/>
</dbReference>
<evidence type="ECO:0000256" key="4">
    <source>
        <dbReference type="ARBA" id="ARBA00022840"/>
    </source>
</evidence>
<dbReference type="Pfam" id="PF00005">
    <property type="entry name" value="ABC_tran"/>
    <property type="match status" value="1"/>
</dbReference>
<dbReference type="InterPro" id="IPR003439">
    <property type="entry name" value="ABC_transporter-like_ATP-bd"/>
</dbReference>
<dbReference type="InterPro" id="IPR003593">
    <property type="entry name" value="AAA+_ATPase"/>
</dbReference>
<name>A0A2V3TWG4_9HYPH</name>
<dbReference type="InterPro" id="IPR027417">
    <property type="entry name" value="P-loop_NTPase"/>
</dbReference>
<dbReference type="PROSITE" id="PS00211">
    <property type="entry name" value="ABC_TRANSPORTER_1"/>
    <property type="match status" value="1"/>
</dbReference>
<dbReference type="Gene3D" id="3.40.50.300">
    <property type="entry name" value="P-loop containing nucleotide triphosphate hydrolases"/>
    <property type="match status" value="1"/>
</dbReference>
<dbReference type="SMART" id="SM00382">
    <property type="entry name" value="AAA"/>
    <property type="match status" value="1"/>
</dbReference>
<dbReference type="OrthoDB" id="9807242at2"/>
<comment type="similarity">
    <text evidence="1">Belongs to the ABC transporter superfamily.</text>
</comment>
<dbReference type="PANTHER" id="PTHR42788">
    <property type="entry name" value="TAURINE IMPORT ATP-BINDING PROTEIN-RELATED"/>
    <property type="match status" value="1"/>
</dbReference>
<dbReference type="RefSeq" id="WP_110377251.1">
    <property type="nucleotide sequence ID" value="NZ_CAKNFM010000002.1"/>
</dbReference>
<dbReference type="InterPro" id="IPR017871">
    <property type="entry name" value="ABC_transporter-like_CS"/>
</dbReference>
<keyword evidence="6" id="KW-1185">Reference proteome</keyword>
<dbReference type="Proteomes" id="UP000248021">
    <property type="component" value="Unassembled WGS sequence"/>
</dbReference>
<organism evidence="5 6">
    <name type="scientific">Chelatococcus asaccharovorans</name>
    <dbReference type="NCBI Taxonomy" id="28210"/>
    <lineage>
        <taxon>Bacteria</taxon>
        <taxon>Pseudomonadati</taxon>
        <taxon>Pseudomonadota</taxon>
        <taxon>Alphaproteobacteria</taxon>
        <taxon>Hyphomicrobiales</taxon>
        <taxon>Chelatococcaceae</taxon>
        <taxon>Chelatococcus</taxon>
    </lineage>
</organism>
<evidence type="ECO:0000313" key="6">
    <source>
        <dbReference type="Proteomes" id="UP000248021"/>
    </source>
</evidence>
<sequence length="265" mass="29296">MTATHIELAGVGKVFIRDLQQTVALKQVDLDIRQGEFVAVVGPSGCGKSTLLRLVTGLTPATSGVVRVAGEEVSGPRSDTGIVFQRATLVDWRDILGNVLLQIQLRGLDVKAYRARAESLLDAVGLGQFMDRFPFELSGGMQQRAAIARGLIHQPTILLMDEPFGALDALTREQMRLDLETLWTRDRMTVFFITHSIDEAVLLADRVVVMSPRPGTIDRIFEVDLPRPRGLGARVDPRFADLVDKITRIFLERGVFDDHRPSLVA</sequence>
<evidence type="ECO:0000256" key="1">
    <source>
        <dbReference type="ARBA" id="ARBA00005417"/>
    </source>
</evidence>
<dbReference type="PROSITE" id="PS50893">
    <property type="entry name" value="ABC_TRANSPORTER_2"/>
    <property type="match status" value="1"/>
</dbReference>
<dbReference type="PANTHER" id="PTHR42788:SF13">
    <property type="entry name" value="ALIPHATIC SULFONATES IMPORT ATP-BINDING PROTEIN SSUB"/>
    <property type="match status" value="1"/>
</dbReference>
<reference evidence="5 6" key="1">
    <citation type="submission" date="2018-05" db="EMBL/GenBank/DDBJ databases">
        <title>Genomic Encyclopedia of Type Strains, Phase IV (KMG-IV): sequencing the most valuable type-strain genomes for metagenomic binning, comparative biology and taxonomic classification.</title>
        <authorList>
            <person name="Goeker M."/>
        </authorList>
    </citation>
    <scope>NUCLEOTIDE SEQUENCE [LARGE SCALE GENOMIC DNA]</scope>
    <source>
        <strain evidence="5 6">DSM 6462</strain>
    </source>
</reference>
<evidence type="ECO:0000256" key="3">
    <source>
        <dbReference type="ARBA" id="ARBA00022741"/>
    </source>
</evidence>
<keyword evidence="4 5" id="KW-0067">ATP-binding</keyword>
<gene>
    <name evidence="5" type="ORF">C7450_11226</name>
</gene>
<keyword evidence="2" id="KW-0813">Transport</keyword>
<dbReference type="CDD" id="cd03293">
    <property type="entry name" value="ABC_NrtD_SsuB_transporters"/>
    <property type="match status" value="1"/>
</dbReference>
<dbReference type="AlphaFoldDB" id="A0A2V3TWG4"/>
<comment type="caution">
    <text evidence="5">The sequence shown here is derived from an EMBL/GenBank/DDBJ whole genome shotgun (WGS) entry which is preliminary data.</text>
</comment>
<dbReference type="InterPro" id="IPR050166">
    <property type="entry name" value="ABC_transporter_ATP-bind"/>
</dbReference>
<evidence type="ECO:0000313" key="5">
    <source>
        <dbReference type="EMBL" id="PXW53997.1"/>
    </source>
</evidence>